<evidence type="ECO:0000256" key="2">
    <source>
        <dbReference type="ARBA" id="ARBA00022737"/>
    </source>
</evidence>
<accession>A0A9Q0FM16</accession>
<dbReference type="OrthoDB" id="45365at2759"/>
<organism evidence="3 4">
    <name type="scientific">Turnera subulata</name>
    <dbReference type="NCBI Taxonomy" id="218843"/>
    <lineage>
        <taxon>Eukaryota</taxon>
        <taxon>Viridiplantae</taxon>
        <taxon>Streptophyta</taxon>
        <taxon>Embryophyta</taxon>
        <taxon>Tracheophyta</taxon>
        <taxon>Spermatophyta</taxon>
        <taxon>Magnoliopsida</taxon>
        <taxon>eudicotyledons</taxon>
        <taxon>Gunneridae</taxon>
        <taxon>Pentapetalae</taxon>
        <taxon>rosids</taxon>
        <taxon>fabids</taxon>
        <taxon>Malpighiales</taxon>
        <taxon>Passifloraceae</taxon>
        <taxon>Turnera</taxon>
    </lineage>
</organism>
<reference evidence="3" key="2">
    <citation type="journal article" date="2023" name="Plants (Basel)">
        <title>Annotation of the Turnera subulata (Passifloraceae) Draft Genome Reveals the S-Locus Evolved after the Divergence of Turneroideae from Passifloroideae in a Stepwise Manner.</title>
        <authorList>
            <person name="Henning P.M."/>
            <person name="Roalson E.H."/>
            <person name="Mir W."/>
            <person name="McCubbin A.G."/>
            <person name="Shore J.S."/>
        </authorList>
    </citation>
    <scope>NUCLEOTIDE SEQUENCE</scope>
    <source>
        <strain evidence="3">F60SS</strain>
    </source>
</reference>
<keyword evidence="2" id="KW-0677">Repeat</keyword>
<evidence type="ECO:0000313" key="4">
    <source>
        <dbReference type="Proteomes" id="UP001141552"/>
    </source>
</evidence>
<protein>
    <submittedName>
        <fullName evidence="3">Uncharacterized protein</fullName>
    </submittedName>
</protein>
<sequence>MRTATLHFTMPAQGGLQLGVLWLTKPRGRHEKFGPNQALEKLVVVFKIVCIGLSTGQVYGQSFCCLEVERGGGGKKRIEWYSFKLSSDDVKCKTRDPGCFCCKHVHRNLRDCPTLWSPRVISRVDDDHGEENGWGLLGNHLYRLGERRIRRPPLPMAAPHMFHRPELITEASVDAIDLGRPEEGWKRKPRMLTPRCNPATLTVGGKLYVLGGGRHDQGPWGEVYDPSTNKWTALPDPSLCGLLRT</sequence>
<dbReference type="Gene3D" id="2.130.10.80">
    <property type="entry name" value="Galactose oxidase/kelch, beta-propeller"/>
    <property type="match status" value="1"/>
</dbReference>
<dbReference type="SUPFAM" id="SSF117281">
    <property type="entry name" value="Kelch motif"/>
    <property type="match status" value="1"/>
</dbReference>
<evidence type="ECO:0000313" key="3">
    <source>
        <dbReference type="EMBL" id="KAJ4833075.1"/>
    </source>
</evidence>
<reference evidence="3" key="1">
    <citation type="submission" date="2022-02" db="EMBL/GenBank/DDBJ databases">
        <authorList>
            <person name="Henning P.M."/>
            <person name="McCubbin A.G."/>
            <person name="Shore J.S."/>
        </authorList>
    </citation>
    <scope>NUCLEOTIDE SEQUENCE</scope>
    <source>
        <strain evidence="3">F60SS</strain>
        <tissue evidence="3">Leaves</tissue>
    </source>
</reference>
<dbReference type="InterPro" id="IPR037293">
    <property type="entry name" value="Gal_Oxidase_central_sf"/>
</dbReference>
<proteinExistence type="predicted"/>
<dbReference type="InterPro" id="IPR006652">
    <property type="entry name" value="Kelch_1"/>
</dbReference>
<name>A0A9Q0FM16_9ROSI</name>
<evidence type="ECO:0000256" key="1">
    <source>
        <dbReference type="ARBA" id="ARBA00022441"/>
    </source>
</evidence>
<dbReference type="InterPro" id="IPR015915">
    <property type="entry name" value="Kelch-typ_b-propeller"/>
</dbReference>
<gene>
    <name evidence="3" type="ORF">Tsubulata_001050</name>
</gene>
<comment type="caution">
    <text evidence="3">The sequence shown here is derived from an EMBL/GenBank/DDBJ whole genome shotgun (WGS) entry which is preliminary data.</text>
</comment>
<keyword evidence="1" id="KW-0880">Kelch repeat</keyword>
<dbReference type="EMBL" id="JAKUCV010005019">
    <property type="protein sequence ID" value="KAJ4833075.1"/>
    <property type="molecule type" value="Genomic_DNA"/>
</dbReference>
<dbReference type="PANTHER" id="PTHR46344">
    <property type="entry name" value="OS02G0202900 PROTEIN"/>
    <property type="match status" value="1"/>
</dbReference>
<dbReference type="Pfam" id="PF01344">
    <property type="entry name" value="Kelch_1"/>
    <property type="match status" value="1"/>
</dbReference>
<dbReference type="Proteomes" id="UP001141552">
    <property type="component" value="Unassembled WGS sequence"/>
</dbReference>
<keyword evidence="4" id="KW-1185">Reference proteome</keyword>
<dbReference type="AlphaFoldDB" id="A0A9Q0FM16"/>
<dbReference type="PANTHER" id="PTHR46344:SF19">
    <property type="entry name" value="F-BOX DOMAIN-CONTAINING PROTEIN"/>
    <property type="match status" value="1"/>
</dbReference>